<accession>A0A916X6Z4</accession>
<feature type="compositionally biased region" description="Basic and acidic residues" evidence="1">
    <location>
        <begin position="1"/>
        <end position="11"/>
    </location>
</feature>
<protein>
    <submittedName>
        <fullName evidence="2">Uncharacterized protein</fullName>
    </submittedName>
</protein>
<name>A0A916X6Z4_9SPHN</name>
<sequence>MDDGPHVHDVRAGGNEWRPGAPKLEPLDDDIVIVLAHVDGRLLRRLDSEAPDVEIVRVGKVQEIIDENVIPIIRVEIAVDGVIPIAILEGAEIGDFGRIRQR</sequence>
<reference evidence="2" key="1">
    <citation type="journal article" date="2014" name="Int. J. Syst. Evol. Microbiol.">
        <title>Complete genome sequence of Corynebacterium casei LMG S-19264T (=DSM 44701T), isolated from a smear-ripened cheese.</title>
        <authorList>
            <consortium name="US DOE Joint Genome Institute (JGI-PGF)"/>
            <person name="Walter F."/>
            <person name="Albersmeier A."/>
            <person name="Kalinowski J."/>
            <person name="Ruckert C."/>
        </authorList>
    </citation>
    <scope>NUCLEOTIDE SEQUENCE</scope>
    <source>
        <strain evidence="2">CGMCC 1.15095</strain>
    </source>
</reference>
<comment type="caution">
    <text evidence="2">The sequence shown here is derived from an EMBL/GenBank/DDBJ whole genome shotgun (WGS) entry which is preliminary data.</text>
</comment>
<evidence type="ECO:0000256" key="1">
    <source>
        <dbReference type="SAM" id="MobiDB-lite"/>
    </source>
</evidence>
<proteinExistence type="predicted"/>
<dbReference type="Proteomes" id="UP000608154">
    <property type="component" value="Unassembled WGS sequence"/>
</dbReference>
<evidence type="ECO:0000313" key="2">
    <source>
        <dbReference type="EMBL" id="GGC12866.1"/>
    </source>
</evidence>
<keyword evidence="3" id="KW-1185">Reference proteome</keyword>
<reference evidence="2" key="2">
    <citation type="submission" date="2020-09" db="EMBL/GenBank/DDBJ databases">
        <authorList>
            <person name="Sun Q."/>
            <person name="Zhou Y."/>
        </authorList>
    </citation>
    <scope>NUCLEOTIDE SEQUENCE</scope>
    <source>
        <strain evidence="2">CGMCC 1.15095</strain>
    </source>
</reference>
<evidence type="ECO:0000313" key="3">
    <source>
        <dbReference type="Proteomes" id="UP000608154"/>
    </source>
</evidence>
<organism evidence="2 3">
    <name type="scientific">Novosphingobium endophyticum</name>
    <dbReference type="NCBI Taxonomy" id="1955250"/>
    <lineage>
        <taxon>Bacteria</taxon>
        <taxon>Pseudomonadati</taxon>
        <taxon>Pseudomonadota</taxon>
        <taxon>Alphaproteobacteria</taxon>
        <taxon>Sphingomonadales</taxon>
        <taxon>Sphingomonadaceae</taxon>
        <taxon>Novosphingobium</taxon>
    </lineage>
</organism>
<dbReference type="AlphaFoldDB" id="A0A916X6Z4"/>
<dbReference type="EMBL" id="BMHK01000035">
    <property type="protein sequence ID" value="GGC12866.1"/>
    <property type="molecule type" value="Genomic_DNA"/>
</dbReference>
<feature type="region of interest" description="Disordered" evidence="1">
    <location>
        <begin position="1"/>
        <end position="22"/>
    </location>
</feature>
<gene>
    <name evidence="2" type="ORF">GCM10011494_34630</name>
</gene>